<accession>W4GFX0</accession>
<organism evidence="1">
    <name type="scientific">Aphanomyces astaci</name>
    <name type="common">Crayfish plague agent</name>
    <dbReference type="NCBI Taxonomy" id="112090"/>
    <lineage>
        <taxon>Eukaryota</taxon>
        <taxon>Sar</taxon>
        <taxon>Stramenopiles</taxon>
        <taxon>Oomycota</taxon>
        <taxon>Saprolegniomycetes</taxon>
        <taxon>Saprolegniales</taxon>
        <taxon>Verrucalvaceae</taxon>
        <taxon>Aphanomyces</taxon>
    </lineage>
</organism>
<dbReference type="OrthoDB" id="58366at2759"/>
<sequence>MESKGTSAVVDASALSKSVGNLKAAKCHDRPDALAYDRDVAKQYAALYTKHDGNLHDIFKELDESPRKALKHPPEDSDEFGIKYAQGFYSYAEEK</sequence>
<dbReference type="VEuPathDB" id="FungiDB:H257_08075"/>
<dbReference type="EMBL" id="KI913130">
    <property type="protein sequence ID" value="ETV78572.1"/>
    <property type="molecule type" value="Genomic_DNA"/>
</dbReference>
<reference evidence="1" key="1">
    <citation type="submission" date="2013-12" db="EMBL/GenBank/DDBJ databases">
        <title>The Genome Sequence of Aphanomyces astaci APO3.</title>
        <authorList>
            <consortium name="The Broad Institute Genomics Platform"/>
            <person name="Russ C."/>
            <person name="Tyler B."/>
            <person name="van West P."/>
            <person name="Dieguez-Uribeondo J."/>
            <person name="Young S.K."/>
            <person name="Zeng Q."/>
            <person name="Gargeya S."/>
            <person name="Fitzgerald M."/>
            <person name="Abouelleil A."/>
            <person name="Alvarado L."/>
            <person name="Chapman S.B."/>
            <person name="Gainer-Dewar J."/>
            <person name="Goldberg J."/>
            <person name="Griggs A."/>
            <person name="Gujja S."/>
            <person name="Hansen M."/>
            <person name="Howarth C."/>
            <person name="Imamovic A."/>
            <person name="Ireland A."/>
            <person name="Larimer J."/>
            <person name="McCowan C."/>
            <person name="Murphy C."/>
            <person name="Pearson M."/>
            <person name="Poon T.W."/>
            <person name="Priest M."/>
            <person name="Roberts A."/>
            <person name="Saif S."/>
            <person name="Shea T."/>
            <person name="Sykes S."/>
            <person name="Wortman J."/>
            <person name="Nusbaum C."/>
            <person name="Birren B."/>
        </authorList>
    </citation>
    <scope>NUCLEOTIDE SEQUENCE [LARGE SCALE GENOMIC DNA]</scope>
    <source>
        <strain evidence="1">APO3</strain>
    </source>
</reference>
<protein>
    <submittedName>
        <fullName evidence="1">Uncharacterized protein</fullName>
    </submittedName>
</protein>
<gene>
    <name evidence="1" type="ORF">H257_08075</name>
</gene>
<dbReference type="AlphaFoldDB" id="W4GFX0"/>
<evidence type="ECO:0000313" key="1">
    <source>
        <dbReference type="EMBL" id="ETV78572.1"/>
    </source>
</evidence>
<dbReference type="RefSeq" id="XP_009832153.1">
    <property type="nucleotide sequence ID" value="XM_009833851.1"/>
</dbReference>
<dbReference type="GeneID" id="20810071"/>
<name>W4GFX0_APHAT</name>
<proteinExistence type="predicted"/>